<proteinExistence type="inferred from homology"/>
<reference evidence="6" key="1">
    <citation type="submission" date="2021-01" db="EMBL/GenBank/DDBJ databases">
        <authorList>
            <person name="Lovell J.T."/>
            <person name="Bentley N."/>
            <person name="Bhattarai G."/>
            <person name="Jenkins J.W."/>
            <person name="Sreedasyam A."/>
            <person name="Alarcon Y."/>
            <person name="Bock C."/>
            <person name="Boston L."/>
            <person name="Carlson J."/>
            <person name="Cervantes K."/>
            <person name="Clermont K."/>
            <person name="Krom N."/>
            <person name="Kubenka K."/>
            <person name="Mamidi S."/>
            <person name="Mattison C."/>
            <person name="Monteros M."/>
            <person name="Pisani C."/>
            <person name="Plott C."/>
            <person name="Rajasekar S."/>
            <person name="Rhein H.S."/>
            <person name="Rohla C."/>
            <person name="Song M."/>
            <person name="Hilaire R.S."/>
            <person name="Shu S."/>
            <person name="Wells L."/>
            <person name="Wang X."/>
            <person name="Webber J."/>
            <person name="Heerema R.J."/>
            <person name="Klein P."/>
            <person name="Conner P."/>
            <person name="Grauke L."/>
            <person name="Grimwood J."/>
            <person name="Schmutz J."/>
            <person name="Randall J.J."/>
        </authorList>
    </citation>
    <scope>NUCLEOTIDE SEQUENCE</scope>
    <source>
        <tissue evidence="6">Leaf</tissue>
    </source>
</reference>
<evidence type="ECO:0000256" key="5">
    <source>
        <dbReference type="RuleBase" id="RU362057"/>
    </source>
</evidence>
<dbReference type="PANTHER" id="PTHR48048">
    <property type="entry name" value="GLYCOSYLTRANSFERASE"/>
    <property type="match status" value="1"/>
</dbReference>
<dbReference type="InterPro" id="IPR002213">
    <property type="entry name" value="UDP_glucos_trans"/>
</dbReference>
<dbReference type="PANTHER" id="PTHR48048:SF30">
    <property type="entry name" value="GLYCOSYLTRANSFERASE"/>
    <property type="match status" value="1"/>
</dbReference>
<dbReference type="Pfam" id="PF00201">
    <property type="entry name" value="UDPGT"/>
    <property type="match status" value="1"/>
</dbReference>
<dbReference type="GO" id="GO:0035251">
    <property type="term" value="F:UDP-glucosyltransferase activity"/>
    <property type="evidence" value="ECO:0007669"/>
    <property type="project" value="InterPro"/>
</dbReference>
<dbReference type="FunFam" id="3.40.50.2000:FF:000020">
    <property type="entry name" value="Glycosyltransferase"/>
    <property type="match status" value="1"/>
</dbReference>
<accession>A0A922JGJ8</accession>
<comment type="similarity">
    <text evidence="1 4">Belongs to the UDP-glycosyltransferase family.</text>
</comment>
<evidence type="ECO:0000256" key="2">
    <source>
        <dbReference type="ARBA" id="ARBA00022676"/>
    </source>
</evidence>
<evidence type="ECO:0000313" key="6">
    <source>
        <dbReference type="EMBL" id="KAG6706880.1"/>
    </source>
</evidence>
<evidence type="ECO:0000256" key="1">
    <source>
        <dbReference type="ARBA" id="ARBA00009995"/>
    </source>
</evidence>
<comment type="caution">
    <text evidence="6">The sequence shown here is derived from an EMBL/GenBank/DDBJ whole genome shotgun (WGS) entry which is preliminary data.</text>
</comment>
<name>A0A922JGJ8_CARIL</name>
<organism evidence="6 7">
    <name type="scientific">Carya illinoinensis</name>
    <name type="common">Pecan</name>
    <dbReference type="NCBI Taxonomy" id="32201"/>
    <lineage>
        <taxon>Eukaryota</taxon>
        <taxon>Viridiplantae</taxon>
        <taxon>Streptophyta</taxon>
        <taxon>Embryophyta</taxon>
        <taxon>Tracheophyta</taxon>
        <taxon>Spermatophyta</taxon>
        <taxon>Magnoliopsida</taxon>
        <taxon>eudicotyledons</taxon>
        <taxon>Gunneridae</taxon>
        <taxon>Pentapetalae</taxon>
        <taxon>rosids</taxon>
        <taxon>fabids</taxon>
        <taxon>Fagales</taxon>
        <taxon>Juglandaceae</taxon>
        <taxon>Carya</taxon>
    </lineage>
</organism>
<protein>
    <recommendedName>
        <fullName evidence="5">Glycosyltransferase</fullName>
        <ecNumber evidence="5">2.4.1.-</ecNumber>
    </recommendedName>
</protein>
<evidence type="ECO:0000256" key="4">
    <source>
        <dbReference type="RuleBase" id="RU003718"/>
    </source>
</evidence>
<dbReference type="InterPro" id="IPR035595">
    <property type="entry name" value="UDP_glycos_trans_CS"/>
</dbReference>
<dbReference type="CDD" id="cd03784">
    <property type="entry name" value="GT1_Gtf-like"/>
    <property type="match status" value="1"/>
</dbReference>
<keyword evidence="2 4" id="KW-0328">Glycosyltransferase</keyword>
<dbReference type="AlphaFoldDB" id="A0A922JGJ8"/>
<evidence type="ECO:0000256" key="3">
    <source>
        <dbReference type="ARBA" id="ARBA00022679"/>
    </source>
</evidence>
<dbReference type="InterPro" id="IPR050481">
    <property type="entry name" value="UDP-glycosyltransf_plant"/>
</dbReference>
<evidence type="ECO:0000313" key="7">
    <source>
        <dbReference type="Proteomes" id="UP000811246"/>
    </source>
</evidence>
<keyword evidence="3 4" id="KW-0808">Transferase</keyword>
<sequence length="475" mass="52314">MQDQINAIVLYPSPGWGHLIAMVELGKLILQHHRSFSITVIVFHTQNMATPTFFADQYVTAINATCPSINFLHLPPVSDTPPTSTTSSSSPLEIMVFLLPLLNNTNPHQALRTISQTSNVKAFIIDFFCDAAFQVAANLCIPTYYFVTSSALALVLALCNPTHHKSMDKSSEGLDHMLADITGLPLIPASNLPRIVTDRGSQAYQFFLNCGINMARANGLIVNSFEQLERKAIKAISDGLCVADGSTPPVFGIGPLISLSNNQGTDNEQHDQCMNWLNSQPILVVFLCFGSMGLFSAEQLKEIATGLENSGQRFLWVVRNPPPDNDKEPKLDGLLPKSRRHNTNDRGFVMKQWAPQVEVLSHDSVGGFVTHCGWNSLLEAVCGGVPMIGWPLYAEQRMNVIMVKELKVALAVNESENGWVSGEELEKQVRELMESDEGKEVRKRVLAMRDAAAKAMRKGGSSYNDFEKLVGLWLS</sequence>
<dbReference type="Proteomes" id="UP000811246">
    <property type="component" value="Chromosome 6"/>
</dbReference>
<dbReference type="PROSITE" id="PS00375">
    <property type="entry name" value="UDPGT"/>
    <property type="match status" value="1"/>
</dbReference>
<gene>
    <name evidence="6" type="ORF">I3842_06G004500</name>
</gene>
<dbReference type="EC" id="2.4.1.-" evidence="5"/>
<dbReference type="EMBL" id="CM031830">
    <property type="protein sequence ID" value="KAG6706880.1"/>
    <property type="molecule type" value="Genomic_DNA"/>
</dbReference>